<proteinExistence type="predicted"/>
<evidence type="ECO:0000313" key="2">
    <source>
        <dbReference type="Proteomes" id="UP000504638"/>
    </source>
</evidence>
<reference evidence="3" key="3">
    <citation type="submission" date="2025-04" db="UniProtKB">
        <authorList>
            <consortium name="RefSeq"/>
        </authorList>
    </citation>
    <scope>IDENTIFICATION</scope>
    <source>
        <strain evidence="3">CBS 781.70</strain>
    </source>
</reference>
<dbReference type="GeneID" id="54420801"/>
<dbReference type="AlphaFoldDB" id="A0A6G1FTH1"/>
<reference evidence="1 3" key="1">
    <citation type="submission" date="2020-01" db="EMBL/GenBank/DDBJ databases">
        <authorList>
            <consortium name="DOE Joint Genome Institute"/>
            <person name="Haridas S."/>
            <person name="Albert R."/>
            <person name="Binder M."/>
            <person name="Bloem J."/>
            <person name="Labutti K."/>
            <person name="Salamov A."/>
            <person name="Andreopoulos B."/>
            <person name="Baker S.E."/>
            <person name="Barry K."/>
            <person name="Bills G."/>
            <person name="Bluhm B.H."/>
            <person name="Cannon C."/>
            <person name="Castanera R."/>
            <person name="Culley D.E."/>
            <person name="Daum C."/>
            <person name="Ezra D."/>
            <person name="Gonzalez J.B."/>
            <person name="Henrissat B."/>
            <person name="Kuo A."/>
            <person name="Liang C."/>
            <person name="Lipzen A."/>
            <person name="Lutzoni F."/>
            <person name="Magnuson J."/>
            <person name="Mondo S."/>
            <person name="Nolan M."/>
            <person name="Ohm R."/>
            <person name="Pangilinan J."/>
            <person name="Park H.-J."/>
            <person name="Ramirez L."/>
            <person name="Alfaro M."/>
            <person name="Sun H."/>
            <person name="Tritt A."/>
            <person name="Yoshinaga Y."/>
            <person name="Zwiers L.-H."/>
            <person name="Turgeon B.G."/>
            <person name="Goodwin S.B."/>
            <person name="Spatafora J.W."/>
            <person name="Crous P.W."/>
            <person name="Grigoriev I.V."/>
        </authorList>
    </citation>
    <scope>NUCLEOTIDE SEQUENCE</scope>
    <source>
        <strain evidence="1 3">CBS 781.70</strain>
    </source>
</reference>
<evidence type="ECO:0000313" key="3">
    <source>
        <dbReference type="RefSeq" id="XP_033530695.1"/>
    </source>
</evidence>
<accession>A0A6G1FTH1</accession>
<evidence type="ECO:0000313" key="1">
    <source>
        <dbReference type="EMBL" id="KAF1809064.1"/>
    </source>
</evidence>
<sequence length="51" mass="5983">MEKVIFPTIFRKEEKVMDCHFGRYGPPYGTVSTITFTTTHFMIPLRQLTDT</sequence>
<protein>
    <submittedName>
        <fullName evidence="1 3">Uncharacterized protein</fullName>
    </submittedName>
</protein>
<dbReference type="EMBL" id="ML975176">
    <property type="protein sequence ID" value="KAF1809064.1"/>
    <property type="molecule type" value="Genomic_DNA"/>
</dbReference>
<keyword evidence="2" id="KW-1185">Reference proteome</keyword>
<gene>
    <name evidence="1 3" type="ORF">P152DRAFT_461924</name>
</gene>
<dbReference type="Proteomes" id="UP000504638">
    <property type="component" value="Unplaced"/>
</dbReference>
<reference evidence="3" key="2">
    <citation type="submission" date="2020-04" db="EMBL/GenBank/DDBJ databases">
        <authorList>
            <consortium name="NCBI Genome Project"/>
        </authorList>
    </citation>
    <scope>NUCLEOTIDE SEQUENCE</scope>
    <source>
        <strain evidence="3">CBS 781.70</strain>
    </source>
</reference>
<name>A0A6G1FTH1_9PEZI</name>
<dbReference type="RefSeq" id="XP_033530695.1">
    <property type="nucleotide sequence ID" value="XM_033680231.1"/>
</dbReference>
<organism evidence="1">
    <name type="scientific">Eremomyces bilateralis CBS 781.70</name>
    <dbReference type="NCBI Taxonomy" id="1392243"/>
    <lineage>
        <taxon>Eukaryota</taxon>
        <taxon>Fungi</taxon>
        <taxon>Dikarya</taxon>
        <taxon>Ascomycota</taxon>
        <taxon>Pezizomycotina</taxon>
        <taxon>Dothideomycetes</taxon>
        <taxon>Dothideomycetes incertae sedis</taxon>
        <taxon>Eremomycetales</taxon>
        <taxon>Eremomycetaceae</taxon>
        <taxon>Eremomyces</taxon>
    </lineage>
</organism>